<feature type="domain" description="NADPH-dependent FMN reductase-like" evidence="4">
    <location>
        <begin position="12"/>
        <end position="162"/>
    </location>
</feature>
<dbReference type="RefSeq" id="WP_152789509.1">
    <property type="nucleotide sequence ID" value="NZ_BAABEQ010000086.1"/>
</dbReference>
<organism evidence="5 6">
    <name type="scientific">Streptomyces phyllanthi</name>
    <dbReference type="NCBI Taxonomy" id="1803180"/>
    <lineage>
        <taxon>Bacteria</taxon>
        <taxon>Bacillati</taxon>
        <taxon>Actinomycetota</taxon>
        <taxon>Actinomycetes</taxon>
        <taxon>Kitasatosporales</taxon>
        <taxon>Streptomycetaceae</taxon>
        <taxon>Streptomyces</taxon>
    </lineage>
</organism>
<keyword evidence="1" id="KW-0285">Flavoprotein</keyword>
<evidence type="ECO:0000313" key="5">
    <source>
        <dbReference type="EMBL" id="MPY44531.1"/>
    </source>
</evidence>
<dbReference type="OrthoDB" id="1643408at2"/>
<dbReference type="NCBIfam" id="TIGR04037">
    <property type="entry name" value="LLM_duo_CE1759"/>
    <property type="match status" value="1"/>
</dbReference>
<dbReference type="Proteomes" id="UP000326979">
    <property type="component" value="Unassembled WGS sequence"/>
</dbReference>
<evidence type="ECO:0000256" key="2">
    <source>
        <dbReference type="ARBA" id="ARBA00022643"/>
    </source>
</evidence>
<gene>
    <name evidence="5" type="ORF">FNH04_32890</name>
</gene>
<sequence>MNAPSPAAASVTIAIVNAGVSDPSSTRLLADRIAQKTVDTLRESGTPATVRSIDLGPLATDIAQGIVTGMLNPKVQSAMELLASADAVIAATPVYKAGISGLFKSFADLIDNDLLIARPVVLAATGGSARHAMVVDEQLRPLFAFLRAIPMPTSLYAAPEDWGSTDLGKRIARAAQELSVLLRSGAGRQIADGNWGGYQHQFGGNATRAERSLEDVDFDTDLMRLATGKSALPRGGERADAH</sequence>
<evidence type="ECO:0000259" key="4">
    <source>
        <dbReference type="Pfam" id="PF03358"/>
    </source>
</evidence>
<accession>A0A5N8WAP3</accession>
<keyword evidence="2" id="KW-0288">FMN</keyword>
<dbReference type="InterPro" id="IPR005025">
    <property type="entry name" value="FMN_Rdtase-like_dom"/>
</dbReference>
<evidence type="ECO:0000313" key="6">
    <source>
        <dbReference type="Proteomes" id="UP000326979"/>
    </source>
</evidence>
<protein>
    <submittedName>
        <fullName evidence="5">NADH-dependent FMN reductase</fullName>
    </submittedName>
</protein>
<evidence type="ECO:0000256" key="3">
    <source>
        <dbReference type="ARBA" id="ARBA00023002"/>
    </source>
</evidence>
<dbReference type="SUPFAM" id="SSF52218">
    <property type="entry name" value="Flavoproteins"/>
    <property type="match status" value="1"/>
</dbReference>
<proteinExistence type="predicted"/>
<dbReference type="GO" id="GO:0016491">
    <property type="term" value="F:oxidoreductase activity"/>
    <property type="evidence" value="ECO:0007669"/>
    <property type="project" value="UniProtKB-KW"/>
</dbReference>
<keyword evidence="3" id="KW-0560">Oxidoreductase</keyword>
<dbReference type="InterPro" id="IPR023932">
    <property type="entry name" value="CE1759_FMN_reduct"/>
</dbReference>
<evidence type="ECO:0000256" key="1">
    <source>
        <dbReference type="ARBA" id="ARBA00022630"/>
    </source>
</evidence>
<dbReference type="PANTHER" id="PTHR43408">
    <property type="entry name" value="FMN REDUCTASE (NADPH)"/>
    <property type="match status" value="1"/>
</dbReference>
<name>A0A5N8WAP3_9ACTN</name>
<dbReference type="InterPro" id="IPR029039">
    <property type="entry name" value="Flavoprotein-like_sf"/>
</dbReference>
<keyword evidence="6" id="KW-1185">Reference proteome</keyword>
<dbReference type="PANTHER" id="PTHR43408:SF2">
    <property type="entry name" value="FMN REDUCTASE (NADPH)"/>
    <property type="match status" value="1"/>
</dbReference>
<dbReference type="AlphaFoldDB" id="A0A5N8WAP3"/>
<dbReference type="InterPro" id="IPR051814">
    <property type="entry name" value="NAD(P)H-dep_FMN_reductase"/>
</dbReference>
<dbReference type="EMBL" id="VJZE01000333">
    <property type="protein sequence ID" value="MPY44531.1"/>
    <property type="molecule type" value="Genomic_DNA"/>
</dbReference>
<dbReference type="Pfam" id="PF03358">
    <property type="entry name" value="FMN_red"/>
    <property type="match status" value="1"/>
</dbReference>
<comment type="caution">
    <text evidence="5">The sequence shown here is derived from an EMBL/GenBank/DDBJ whole genome shotgun (WGS) entry which is preliminary data.</text>
</comment>
<reference evidence="5 6" key="1">
    <citation type="submission" date="2019-07" db="EMBL/GenBank/DDBJ databases">
        <title>New species of Amycolatopsis and Streptomyces.</title>
        <authorList>
            <person name="Duangmal K."/>
            <person name="Teo W.F.A."/>
            <person name="Lipun K."/>
        </authorList>
    </citation>
    <scope>NUCLEOTIDE SEQUENCE [LARGE SCALE GENOMIC DNA]</scope>
    <source>
        <strain evidence="5 6">TISTR 2346</strain>
    </source>
</reference>
<dbReference type="Gene3D" id="3.40.50.360">
    <property type="match status" value="1"/>
</dbReference>